<dbReference type="InterPro" id="IPR013022">
    <property type="entry name" value="Xyl_isomerase-like_TIM-brl"/>
</dbReference>
<feature type="domain" description="Xylose isomerase-like TIM barrel" evidence="4">
    <location>
        <begin position="21"/>
        <end position="251"/>
    </location>
</feature>
<keyword evidence="5" id="KW-0670">Pyruvate</keyword>
<dbReference type="Pfam" id="PF01261">
    <property type="entry name" value="AP_endonuc_2"/>
    <property type="match status" value="1"/>
</dbReference>
<evidence type="ECO:0000313" key="5">
    <source>
        <dbReference type="EMBL" id="RVU38772.1"/>
    </source>
</evidence>
<proteinExistence type="inferred from homology"/>
<comment type="similarity">
    <text evidence="2">Belongs to the hyi family.</text>
</comment>
<sequence length="257" mass="28415">MVKLAANLSMMFNEVPFLDRFAEAAACGFKAVEYLFPYDFAPDELAEKLNAAGLQQALFNLPPGDWENGERGLSSLPGREDEFMESLEKALTYAKALKCPRLHVMAGMRQHGANTETYVANLKKAAKRAALDGVNLCIEPINQRDIPGFFLATTGQAVDVIEAVDEPNIGLQLDLYHLQISEGDLAMRTRALLDRVEHIQIAGNPDRHEPDIGEVYYPFLFDLLDGLGYQGWIGCEYRPKGETKAGLSWAADYGVSV</sequence>
<dbReference type="InterPro" id="IPR050417">
    <property type="entry name" value="Sugar_Epim/Isomerase"/>
</dbReference>
<dbReference type="GO" id="GO:0046487">
    <property type="term" value="P:glyoxylate metabolic process"/>
    <property type="evidence" value="ECO:0007669"/>
    <property type="project" value="TreeGrafter"/>
</dbReference>
<evidence type="ECO:0000256" key="2">
    <source>
        <dbReference type="PIRNR" id="PIRNR006241"/>
    </source>
</evidence>
<dbReference type="GO" id="GO:0008903">
    <property type="term" value="F:hydroxypyruvate isomerase activity"/>
    <property type="evidence" value="ECO:0007669"/>
    <property type="project" value="TreeGrafter"/>
</dbReference>
<dbReference type="SUPFAM" id="SSF51658">
    <property type="entry name" value="Xylose isomerase-like"/>
    <property type="match status" value="1"/>
</dbReference>
<dbReference type="InterPro" id="IPR036237">
    <property type="entry name" value="Xyl_isomerase-like_sf"/>
</dbReference>
<evidence type="ECO:0000259" key="4">
    <source>
        <dbReference type="Pfam" id="PF01261"/>
    </source>
</evidence>
<dbReference type="PANTHER" id="PTHR43489:SF6">
    <property type="entry name" value="HYDROXYPYRUVATE ISOMERASE-RELATED"/>
    <property type="match status" value="1"/>
</dbReference>
<evidence type="ECO:0000256" key="1">
    <source>
        <dbReference type="ARBA" id="ARBA00023235"/>
    </source>
</evidence>
<accession>A0A437QW76</accession>
<feature type="active site" description="Proton donor/acceptor" evidence="3">
    <location>
        <position position="139"/>
    </location>
</feature>
<keyword evidence="1 2" id="KW-0413">Isomerase</keyword>
<comment type="caution">
    <text evidence="5">The sequence shown here is derived from an EMBL/GenBank/DDBJ whole genome shotgun (WGS) entry which is preliminary data.</text>
</comment>
<dbReference type="InterPro" id="IPR053398">
    <property type="entry name" value="HPT_OtnI_isomerases"/>
</dbReference>
<organism evidence="5 6">
    <name type="scientific">Hwanghaeella grinnelliae</name>
    <dbReference type="NCBI Taxonomy" id="2500179"/>
    <lineage>
        <taxon>Bacteria</taxon>
        <taxon>Pseudomonadati</taxon>
        <taxon>Pseudomonadota</taxon>
        <taxon>Alphaproteobacteria</taxon>
        <taxon>Rhodospirillales</taxon>
        <taxon>Rhodospirillaceae</taxon>
        <taxon>Hwanghaeella</taxon>
    </lineage>
</organism>
<dbReference type="Gene3D" id="3.20.20.150">
    <property type="entry name" value="Divalent-metal-dependent TIM barrel enzymes"/>
    <property type="match status" value="1"/>
</dbReference>
<dbReference type="RefSeq" id="WP_127764144.1">
    <property type="nucleotide sequence ID" value="NZ_SADE01000001.1"/>
</dbReference>
<gene>
    <name evidence="5" type="ORF">EOI86_05745</name>
</gene>
<dbReference type="FunFam" id="3.20.20.150:FF:000007">
    <property type="entry name" value="Hydroxypyruvate isomerase"/>
    <property type="match status" value="1"/>
</dbReference>
<name>A0A437QW76_9PROT</name>
<feature type="active site" description="Proton donor/acceptor" evidence="3">
    <location>
        <position position="236"/>
    </location>
</feature>
<dbReference type="PANTHER" id="PTHR43489">
    <property type="entry name" value="ISOMERASE"/>
    <property type="match status" value="1"/>
</dbReference>
<dbReference type="Proteomes" id="UP000287447">
    <property type="component" value="Unassembled WGS sequence"/>
</dbReference>
<dbReference type="AlphaFoldDB" id="A0A437QW76"/>
<evidence type="ECO:0000313" key="6">
    <source>
        <dbReference type="Proteomes" id="UP000287447"/>
    </source>
</evidence>
<protein>
    <submittedName>
        <fullName evidence="5">Hydroxypyruvate isomerase family protein</fullName>
    </submittedName>
</protein>
<evidence type="ECO:0000256" key="3">
    <source>
        <dbReference type="PIRSR" id="PIRSR006241-50"/>
    </source>
</evidence>
<dbReference type="OrthoDB" id="9786584at2"/>
<dbReference type="EMBL" id="SADE01000001">
    <property type="protein sequence ID" value="RVU38772.1"/>
    <property type="molecule type" value="Genomic_DNA"/>
</dbReference>
<reference evidence="6" key="1">
    <citation type="submission" date="2019-01" db="EMBL/GenBank/DDBJ databases">
        <title>Gri0909 isolated from a small marine red alga.</title>
        <authorList>
            <person name="Kim J."/>
            <person name="Jeong S.E."/>
            <person name="Jeon C.O."/>
        </authorList>
    </citation>
    <scope>NUCLEOTIDE SEQUENCE [LARGE SCALE GENOMIC DNA]</scope>
    <source>
        <strain evidence="6">Gri0909</strain>
    </source>
</reference>
<dbReference type="NCBIfam" id="NF043033">
    <property type="entry name" value="OxoTetrIsom"/>
    <property type="match status" value="1"/>
</dbReference>
<dbReference type="PIRSF" id="PIRSF006241">
    <property type="entry name" value="HyI"/>
    <property type="match status" value="1"/>
</dbReference>
<keyword evidence="6" id="KW-1185">Reference proteome</keyword>
<dbReference type="InterPro" id="IPR026040">
    <property type="entry name" value="HyI-like"/>
</dbReference>